<keyword evidence="6" id="KW-0464">Manganese</keyword>
<evidence type="ECO:0000256" key="3">
    <source>
        <dbReference type="ARBA" id="ARBA00022723"/>
    </source>
</evidence>
<evidence type="ECO:0000313" key="9">
    <source>
        <dbReference type="Proteomes" id="UP000641137"/>
    </source>
</evidence>
<dbReference type="CDD" id="cd03426">
    <property type="entry name" value="NUDIX_CoAse_Nudt7"/>
    <property type="match status" value="1"/>
</dbReference>
<evidence type="ECO:0000256" key="4">
    <source>
        <dbReference type="ARBA" id="ARBA00022801"/>
    </source>
</evidence>
<evidence type="ECO:0000259" key="7">
    <source>
        <dbReference type="PROSITE" id="PS51462"/>
    </source>
</evidence>
<dbReference type="PANTHER" id="PTHR12992:SF11">
    <property type="entry name" value="MITOCHONDRIAL COENZYME A DIPHOSPHATASE NUDT8"/>
    <property type="match status" value="1"/>
</dbReference>
<dbReference type="InterPro" id="IPR000086">
    <property type="entry name" value="NUDIX_hydrolase_dom"/>
</dbReference>
<dbReference type="InterPro" id="IPR015797">
    <property type="entry name" value="NUDIX_hydrolase-like_dom_sf"/>
</dbReference>
<dbReference type="InterPro" id="IPR045121">
    <property type="entry name" value="CoAse"/>
</dbReference>
<dbReference type="RefSeq" id="WP_189488170.1">
    <property type="nucleotide sequence ID" value="NZ_BMZO01000002.1"/>
</dbReference>
<organism evidence="8 9">
    <name type="scientific">Limoniibacter endophyticus</name>
    <dbReference type="NCBI Taxonomy" id="1565040"/>
    <lineage>
        <taxon>Bacteria</taxon>
        <taxon>Pseudomonadati</taxon>
        <taxon>Pseudomonadota</taxon>
        <taxon>Alphaproteobacteria</taxon>
        <taxon>Hyphomicrobiales</taxon>
        <taxon>Bartonellaceae</taxon>
        <taxon>Limoniibacter</taxon>
    </lineage>
</organism>
<dbReference type="PROSITE" id="PS51462">
    <property type="entry name" value="NUDIX"/>
    <property type="match status" value="1"/>
</dbReference>
<keyword evidence="5" id="KW-0460">Magnesium</keyword>
<dbReference type="Proteomes" id="UP000641137">
    <property type="component" value="Unassembled WGS sequence"/>
</dbReference>
<dbReference type="NCBIfam" id="NF007980">
    <property type="entry name" value="PRK10707.1"/>
    <property type="match status" value="1"/>
</dbReference>
<dbReference type="GO" id="GO:0046872">
    <property type="term" value="F:metal ion binding"/>
    <property type="evidence" value="ECO:0007669"/>
    <property type="project" value="UniProtKB-KW"/>
</dbReference>
<accession>A0A8J3DFW0</accession>
<name>A0A8J3DFW0_9HYPH</name>
<proteinExistence type="predicted"/>
<keyword evidence="4" id="KW-0378">Hydrolase</keyword>
<reference evidence="8" key="1">
    <citation type="journal article" date="2014" name="Int. J. Syst. Evol. Microbiol.">
        <title>Complete genome sequence of Corynebacterium casei LMG S-19264T (=DSM 44701T), isolated from a smear-ripened cheese.</title>
        <authorList>
            <consortium name="US DOE Joint Genome Institute (JGI-PGF)"/>
            <person name="Walter F."/>
            <person name="Albersmeier A."/>
            <person name="Kalinowski J."/>
            <person name="Ruckert C."/>
        </authorList>
    </citation>
    <scope>NUCLEOTIDE SEQUENCE</scope>
    <source>
        <strain evidence="8">KCTC 42097</strain>
    </source>
</reference>
<evidence type="ECO:0000256" key="5">
    <source>
        <dbReference type="ARBA" id="ARBA00022842"/>
    </source>
</evidence>
<dbReference type="AlphaFoldDB" id="A0A8J3DFW0"/>
<sequence length="211" mass="23819">MNDTVFDAPFSMDEFRRRLGAADFSSRSDPYGDHSLNPGTAKILTRRKLVDAAVLVPVVERENGTSLILTKRTETLRSHSGQIAFPGGRVDPEDATIRDAALRETEEEIGVDRLLIEVIADLPIYVTGSGYSITPVVGVVQPDYVPVLNEDEVADLFEVPLSFLMDASNHERSSLIWQERERFFHVMQYQERYIWGATAGIIHMLYERLYA</sequence>
<keyword evidence="3" id="KW-0479">Metal-binding</keyword>
<evidence type="ECO:0000256" key="1">
    <source>
        <dbReference type="ARBA" id="ARBA00001936"/>
    </source>
</evidence>
<dbReference type="EMBL" id="BMZO01000002">
    <property type="protein sequence ID" value="GHC65539.1"/>
    <property type="molecule type" value="Genomic_DNA"/>
</dbReference>
<comment type="caution">
    <text evidence="8">The sequence shown here is derived from an EMBL/GenBank/DDBJ whole genome shotgun (WGS) entry which is preliminary data.</text>
</comment>
<dbReference type="PANTHER" id="PTHR12992">
    <property type="entry name" value="NUDIX HYDROLASE"/>
    <property type="match status" value="1"/>
</dbReference>
<comment type="cofactor">
    <cofactor evidence="1">
        <name>Mn(2+)</name>
        <dbReference type="ChEBI" id="CHEBI:29035"/>
    </cofactor>
</comment>
<evidence type="ECO:0000313" key="8">
    <source>
        <dbReference type="EMBL" id="GHC65539.1"/>
    </source>
</evidence>
<feature type="domain" description="Nudix hydrolase" evidence="7">
    <location>
        <begin position="49"/>
        <end position="180"/>
    </location>
</feature>
<dbReference type="Pfam" id="PF00293">
    <property type="entry name" value="NUDIX"/>
    <property type="match status" value="1"/>
</dbReference>
<comment type="cofactor">
    <cofactor evidence="2">
        <name>Mg(2+)</name>
        <dbReference type="ChEBI" id="CHEBI:18420"/>
    </cofactor>
</comment>
<gene>
    <name evidence="8" type="ORF">GCM10010136_08290</name>
</gene>
<dbReference type="GO" id="GO:0010945">
    <property type="term" value="F:coenzyme A diphosphatase activity"/>
    <property type="evidence" value="ECO:0007669"/>
    <property type="project" value="InterPro"/>
</dbReference>
<dbReference type="Gene3D" id="3.90.79.10">
    <property type="entry name" value="Nucleoside Triphosphate Pyrophosphohydrolase"/>
    <property type="match status" value="1"/>
</dbReference>
<keyword evidence="9" id="KW-1185">Reference proteome</keyword>
<evidence type="ECO:0000256" key="2">
    <source>
        <dbReference type="ARBA" id="ARBA00001946"/>
    </source>
</evidence>
<evidence type="ECO:0000256" key="6">
    <source>
        <dbReference type="ARBA" id="ARBA00023211"/>
    </source>
</evidence>
<dbReference type="SUPFAM" id="SSF55811">
    <property type="entry name" value="Nudix"/>
    <property type="match status" value="1"/>
</dbReference>
<reference evidence="8" key="2">
    <citation type="submission" date="2020-09" db="EMBL/GenBank/DDBJ databases">
        <authorList>
            <person name="Sun Q."/>
            <person name="Kim S."/>
        </authorList>
    </citation>
    <scope>NUCLEOTIDE SEQUENCE</scope>
    <source>
        <strain evidence="8">KCTC 42097</strain>
    </source>
</reference>
<protein>
    <submittedName>
        <fullName evidence="8">Coenzyme A pyrophosphatase</fullName>
    </submittedName>
</protein>